<evidence type="ECO:0000313" key="2">
    <source>
        <dbReference type="Proteomes" id="UP000030380"/>
    </source>
</evidence>
<comment type="caution">
    <text evidence="1">The sequence shown here is derived from an EMBL/GenBank/DDBJ whole genome shotgun (WGS) entry which is preliminary data.</text>
</comment>
<dbReference type="AlphaFoldDB" id="A0A0A3AJ13"/>
<proteinExistence type="predicted"/>
<keyword evidence="1" id="KW-0132">Cell division</keyword>
<feature type="non-terminal residue" evidence="1">
    <location>
        <position position="36"/>
    </location>
</feature>
<reference evidence="1 2" key="1">
    <citation type="submission" date="2014-11" db="EMBL/GenBank/DDBJ databases">
        <title>Draft genome sequence of Chelonobacter oris 1662T, associated with respiratory disease in Hermann's Tortoises.</title>
        <authorList>
            <person name="Kudirkiene E."/>
            <person name="Hansen M.J."/>
            <person name="Bojesen A.M."/>
        </authorList>
    </citation>
    <scope>NUCLEOTIDE SEQUENCE [LARGE SCALE GENOMIC DNA]</scope>
    <source>
        <strain evidence="1 2">1662</strain>
    </source>
</reference>
<keyword evidence="2" id="KW-1185">Reference proteome</keyword>
<gene>
    <name evidence="1" type="ORF">OA57_11740</name>
</gene>
<organism evidence="1 2">
    <name type="scientific">Chelonobacter oris</name>
    <dbReference type="NCBI Taxonomy" id="505317"/>
    <lineage>
        <taxon>Bacteria</taxon>
        <taxon>Pseudomonadati</taxon>
        <taxon>Pseudomonadota</taxon>
        <taxon>Gammaproteobacteria</taxon>
        <taxon>Pasteurellales</taxon>
        <taxon>Pasteurellaceae</taxon>
        <taxon>Chelonobacter</taxon>
    </lineage>
</organism>
<keyword evidence="1" id="KW-0131">Cell cycle</keyword>
<dbReference type="GO" id="GO:0051301">
    <property type="term" value="P:cell division"/>
    <property type="evidence" value="ECO:0007669"/>
    <property type="project" value="UniProtKB-KW"/>
</dbReference>
<dbReference type="EMBL" id="JSUM01000025">
    <property type="protein sequence ID" value="KGQ69388.1"/>
    <property type="molecule type" value="Genomic_DNA"/>
</dbReference>
<sequence>MTDNKKKSGFWSWLGLGKKDQQAEHEVLEKIEQERL</sequence>
<protein>
    <submittedName>
        <fullName evidence="1">Cell division protein FtsY</fullName>
    </submittedName>
</protein>
<name>A0A0A3AJ13_9PAST</name>
<dbReference type="Proteomes" id="UP000030380">
    <property type="component" value="Unassembled WGS sequence"/>
</dbReference>
<evidence type="ECO:0000313" key="1">
    <source>
        <dbReference type="EMBL" id="KGQ69388.1"/>
    </source>
</evidence>
<accession>A0A0A3AJ13</accession>